<dbReference type="RefSeq" id="WP_005514292.1">
    <property type="nucleotide sequence ID" value="NZ_CP095477.1"/>
</dbReference>
<evidence type="ECO:0000313" key="6">
    <source>
        <dbReference type="Proteomes" id="UP000603463"/>
    </source>
</evidence>
<dbReference type="EMBL" id="WVBC01000034">
    <property type="protein sequence ID" value="NKT81747.1"/>
    <property type="molecule type" value="Genomic_DNA"/>
</dbReference>
<evidence type="ECO:0000256" key="2">
    <source>
        <dbReference type="SAM" id="SignalP"/>
    </source>
</evidence>
<keyword evidence="2" id="KW-0732">Signal</keyword>
<evidence type="ECO:0000313" key="5">
    <source>
        <dbReference type="EMBL" id="NKW40183.1"/>
    </source>
</evidence>
<name>A0A9Q4ZSM9_RHOHA</name>
<reference evidence="4" key="2">
    <citation type="journal article" date="2020" name="Environ. Microbiol.">
        <title>The novel and transferable erm(51) gene confers Macrolides, Lincosamides, and Streptogramins B (MLSB) resistance to clonal Rhodococcus equi in the environment.</title>
        <authorList>
            <person name="Huber L."/>
            <person name="Giguere S."/>
            <person name="Slovis N.M."/>
            <person name="Alvarez-Narvaez S."/>
            <person name="Hart K.A."/>
            <person name="Greiter M."/>
            <person name="Morris E.R.A."/>
            <person name="Cohen N.D."/>
        </authorList>
    </citation>
    <scope>NUCLEOTIDE SEQUENCE</scope>
    <source>
        <strain evidence="4">Lh_116_1</strain>
        <strain evidence="5">Lh_16_1</strain>
    </source>
</reference>
<feature type="region of interest" description="Disordered" evidence="1">
    <location>
        <begin position="59"/>
        <end position="87"/>
    </location>
</feature>
<evidence type="ECO:0000313" key="3">
    <source>
        <dbReference type="EMBL" id="MBM4567140.1"/>
    </source>
</evidence>
<organism evidence="4 6">
    <name type="scientific">Rhodococcus hoagii</name>
    <name type="common">Corynebacterium equii</name>
    <dbReference type="NCBI Taxonomy" id="43767"/>
    <lineage>
        <taxon>Bacteria</taxon>
        <taxon>Bacillati</taxon>
        <taxon>Actinomycetota</taxon>
        <taxon>Actinomycetes</taxon>
        <taxon>Mycobacteriales</taxon>
        <taxon>Nocardiaceae</taxon>
        <taxon>Prescottella</taxon>
    </lineage>
</organism>
<dbReference type="GO" id="GO:0016747">
    <property type="term" value="F:acyltransferase activity, transferring groups other than amino-acyl groups"/>
    <property type="evidence" value="ECO:0007669"/>
    <property type="project" value="TreeGrafter"/>
</dbReference>
<feature type="chain" id="PRO_5044465636" evidence="2">
    <location>
        <begin position="36"/>
        <end position="385"/>
    </location>
</feature>
<dbReference type="Proteomes" id="UP000603463">
    <property type="component" value="Unassembled WGS sequence"/>
</dbReference>
<evidence type="ECO:0000256" key="1">
    <source>
        <dbReference type="SAM" id="MobiDB-lite"/>
    </source>
</evidence>
<sequence>MRVGVRKWRGARAGSVAGLGAAAMALVLSAGTATAAPNEGSASGSLGSGSLGSLGSLTGSSGAGSVNSGSSIPESLQEDPGPPPAVRDDITTAAIVGEKPLSNQAVQLTIASPALRREVTVQVLLPADRSAPRPTLYMLDGVSARNNGSGWMSAGLGDAPGFFADKDVNVVLINGGRASLYTDWDEIDPKLGLNRWETYLTQELPGLIDAKLKTNGVNAIAGNSMGAQSAVMLAHRHPELYRGVAAFSGCYSTSDPLGRLVLQTTVTSQGGDPTNMWSDPDGPEWLSHDSVRNAEQLRGKPIYLSVSNGLPGEFEEGSDDARRLYLGGAIEAATNVCTRIFQARLEQLDIPVTVDYAGAGVHAWDYWRLQLPKSWPTLAKALGLS</sequence>
<dbReference type="AlphaFoldDB" id="A0A9Q4ZSM9"/>
<dbReference type="Proteomes" id="UP000608063">
    <property type="component" value="Unassembled WGS sequence"/>
</dbReference>
<dbReference type="SUPFAM" id="SSF53474">
    <property type="entry name" value="alpha/beta-Hydrolases"/>
    <property type="match status" value="1"/>
</dbReference>
<dbReference type="InterPro" id="IPR050583">
    <property type="entry name" value="Mycobacterial_A85_antigen"/>
</dbReference>
<dbReference type="EMBL" id="WVDC01000001">
    <property type="protein sequence ID" value="NKW40183.1"/>
    <property type="molecule type" value="Genomic_DNA"/>
</dbReference>
<comment type="caution">
    <text evidence="4">The sequence shown here is derived from an EMBL/GenBank/DDBJ whole genome shotgun (WGS) entry which is preliminary data.</text>
</comment>
<gene>
    <name evidence="3" type="ORF">GS441_17340</name>
    <name evidence="4" type="ORF">GS882_27125</name>
    <name evidence="5" type="ORF">GS947_00760</name>
</gene>
<reference evidence="3" key="1">
    <citation type="submission" date="2019-11" db="EMBL/GenBank/DDBJ databases">
        <title>Spread of Macrolides and rifampicin resistant Rhodococcus equi in clinical isolates in the USA.</title>
        <authorList>
            <person name="Alvarez-Narvaez S."/>
            <person name="Huber L."/>
            <person name="Cohen N.D."/>
            <person name="Slovis N."/>
            <person name="Greiter M."/>
            <person name="Giguere S."/>
            <person name="Hart K."/>
        </authorList>
    </citation>
    <scope>NUCLEOTIDE SEQUENCE</scope>
    <source>
        <strain evidence="3">Lh_17</strain>
    </source>
</reference>
<proteinExistence type="predicted"/>
<dbReference type="InterPro" id="IPR000801">
    <property type="entry name" value="Esterase-like"/>
</dbReference>
<dbReference type="Gene3D" id="3.40.50.1820">
    <property type="entry name" value="alpha/beta hydrolase"/>
    <property type="match status" value="1"/>
</dbReference>
<protein>
    <submittedName>
        <fullName evidence="4">Esterase family protein</fullName>
    </submittedName>
</protein>
<feature type="compositionally biased region" description="Low complexity" evidence="1">
    <location>
        <begin position="59"/>
        <end position="71"/>
    </location>
</feature>
<evidence type="ECO:0000313" key="4">
    <source>
        <dbReference type="EMBL" id="NKT81747.1"/>
    </source>
</evidence>
<accession>A0A9Q4ZSM9</accession>
<feature type="signal peptide" evidence="2">
    <location>
        <begin position="1"/>
        <end position="35"/>
    </location>
</feature>
<dbReference type="PANTHER" id="PTHR48098:SF1">
    <property type="entry name" value="DIACYLGLYCEROL ACYLTRANSFERASE_MYCOLYLTRANSFERASE AG85A"/>
    <property type="match status" value="1"/>
</dbReference>
<dbReference type="EMBL" id="WUXR01000008">
    <property type="protein sequence ID" value="MBM4567140.1"/>
    <property type="molecule type" value="Genomic_DNA"/>
</dbReference>
<dbReference type="Pfam" id="PF00756">
    <property type="entry name" value="Esterase"/>
    <property type="match status" value="1"/>
</dbReference>
<dbReference type="InterPro" id="IPR029058">
    <property type="entry name" value="AB_hydrolase_fold"/>
</dbReference>
<dbReference type="Proteomes" id="UP000808906">
    <property type="component" value="Unassembled WGS sequence"/>
</dbReference>
<dbReference type="PANTHER" id="PTHR48098">
    <property type="entry name" value="ENTEROCHELIN ESTERASE-RELATED"/>
    <property type="match status" value="1"/>
</dbReference>